<feature type="domain" description="CBS" evidence="8">
    <location>
        <begin position="271"/>
        <end position="329"/>
    </location>
</feature>
<name>A0ABZ1LBA2_9ACTN</name>
<accession>A0ABZ1LBA2</accession>
<evidence type="ECO:0000313" key="9">
    <source>
        <dbReference type="EMBL" id="WTR71744.1"/>
    </source>
</evidence>
<keyword evidence="3" id="KW-0547">Nucleotide-binding</keyword>
<dbReference type="SUPFAM" id="SSF54631">
    <property type="entry name" value="CBS-domain pair"/>
    <property type="match status" value="1"/>
</dbReference>
<evidence type="ECO:0000256" key="4">
    <source>
        <dbReference type="ARBA" id="ARBA00022840"/>
    </source>
</evidence>
<dbReference type="RefSeq" id="WP_406335328.1">
    <property type="nucleotide sequence ID" value="NZ_CP108188.1"/>
</dbReference>
<feature type="region of interest" description="Disordered" evidence="6">
    <location>
        <begin position="300"/>
        <end position="335"/>
    </location>
</feature>
<evidence type="ECO:0000259" key="8">
    <source>
        <dbReference type="PROSITE" id="PS51371"/>
    </source>
</evidence>
<dbReference type="PROSITE" id="PS00211">
    <property type="entry name" value="ABC_TRANSPORTER_1"/>
    <property type="match status" value="1"/>
</dbReference>
<evidence type="ECO:0000259" key="7">
    <source>
        <dbReference type="PROSITE" id="PS50893"/>
    </source>
</evidence>
<dbReference type="PROSITE" id="PS51371">
    <property type="entry name" value="CBS"/>
    <property type="match status" value="1"/>
</dbReference>
<dbReference type="InterPro" id="IPR003593">
    <property type="entry name" value="AAA+_ATPase"/>
</dbReference>
<dbReference type="Gene3D" id="3.40.50.300">
    <property type="entry name" value="P-loop containing nucleotide triphosphate hydrolases"/>
    <property type="match status" value="1"/>
</dbReference>
<evidence type="ECO:0000313" key="10">
    <source>
        <dbReference type="Proteomes" id="UP001622594"/>
    </source>
</evidence>
<sequence length="335" mass="35556">MIRFEHVTKRYADGTTAVDDLSFEVAEGELVTLVGPSGCGKTTTMMMVNRLVEPTSGSVFVDGEDISGVDPVALRRKIGYVIQQVGLFPHRTVLDNTATVPALLGWKKAAARARAAELLDLVGLDPATYGSRYPAQLSGGQRQRVGVARALAADPPVLLMDEPFGAVDPVVRERLQNEFLALQATVRKTVLLVTHDIEEAVRMGDRMAVYGQGRIEQFDTPATVLGSPATPYVADFVGSDRGLKRLAVTPVTEADLDPVPADGPTSSEKSGSRDGAAPVPLGTSLKDALAVLLQHDTGRLTITGDDGRPLGVLTPEGVHRALRRASVPSGTHEGH</sequence>
<keyword evidence="5" id="KW-0129">CBS domain</keyword>
<dbReference type="PROSITE" id="PS50893">
    <property type="entry name" value="ABC_TRANSPORTER_2"/>
    <property type="match status" value="1"/>
</dbReference>
<dbReference type="InterPro" id="IPR000644">
    <property type="entry name" value="CBS_dom"/>
</dbReference>
<protein>
    <submittedName>
        <fullName evidence="9">ATP-binding cassette domain-containing protein</fullName>
    </submittedName>
</protein>
<dbReference type="InterPro" id="IPR046342">
    <property type="entry name" value="CBS_dom_sf"/>
</dbReference>
<dbReference type="Proteomes" id="UP001622594">
    <property type="component" value="Chromosome"/>
</dbReference>
<comment type="similarity">
    <text evidence="1">Belongs to the ABC transporter superfamily.</text>
</comment>
<feature type="domain" description="ABC transporter" evidence="7">
    <location>
        <begin position="2"/>
        <end position="237"/>
    </location>
</feature>
<evidence type="ECO:0000256" key="6">
    <source>
        <dbReference type="SAM" id="MobiDB-lite"/>
    </source>
</evidence>
<evidence type="ECO:0000256" key="5">
    <source>
        <dbReference type="PROSITE-ProRule" id="PRU00703"/>
    </source>
</evidence>
<dbReference type="Pfam" id="PF00005">
    <property type="entry name" value="ABC_tran"/>
    <property type="match status" value="1"/>
</dbReference>
<keyword evidence="4 9" id="KW-0067">ATP-binding</keyword>
<evidence type="ECO:0000256" key="1">
    <source>
        <dbReference type="ARBA" id="ARBA00005417"/>
    </source>
</evidence>
<dbReference type="InterPro" id="IPR003439">
    <property type="entry name" value="ABC_transporter-like_ATP-bd"/>
</dbReference>
<dbReference type="InterPro" id="IPR027417">
    <property type="entry name" value="P-loop_NTPase"/>
</dbReference>
<dbReference type="PANTHER" id="PTHR43117">
    <property type="entry name" value="OSMOPROTECTANT IMPORT ATP-BINDING PROTEIN OSMV"/>
    <property type="match status" value="1"/>
</dbReference>
<reference evidence="9 10" key="1">
    <citation type="submission" date="2022-10" db="EMBL/GenBank/DDBJ databases">
        <title>The complete genomes of actinobacterial strains from the NBC collection.</title>
        <authorList>
            <person name="Joergensen T.S."/>
            <person name="Alvarez Arevalo M."/>
            <person name="Sterndorff E.B."/>
            <person name="Faurdal D."/>
            <person name="Vuksanovic O."/>
            <person name="Mourched A.-S."/>
            <person name="Charusanti P."/>
            <person name="Shaw S."/>
            <person name="Blin K."/>
            <person name="Weber T."/>
        </authorList>
    </citation>
    <scope>NUCLEOTIDE SEQUENCE [LARGE SCALE GENOMIC DNA]</scope>
    <source>
        <strain evidence="9 10">NBC_00123</strain>
    </source>
</reference>
<feature type="region of interest" description="Disordered" evidence="6">
    <location>
        <begin position="254"/>
        <end position="280"/>
    </location>
</feature>
<dbReference type="EMBL" id="CP108188">
    <property type="protein sequence ID" value="WTR71744.1"/>
    <property type="molecule type" value="Genomic_DNA"/>
</dbReference>
<dbReference type="SMART" id="SM00382">
    <property type="entry name" value="AAA"/>
    <property type="match status" value="1"/>
</dbReference>
<dbReference type="CDD" id="cd03295">
    <property type="entry name" value="ABC_OpuCA_Osmoprotection"/>
    <property type="match status" value="1"/>
</dbReference>
<evidence type="ECO:0000256" key="2">
    <source>
        <dbReference type="ARBA" id="ARBA00022448"/>
    </source>
</evidence>
<dbReference type="GO" id="GO:0005524">
    <property type="term" value="F:ATP binding"/>
    <property type="evidence" value="ECO:0007669"/>
    <property type="project" value="UniProtKB-KW"/>
</dbReference>
<gene>
    <name evidence="9" type="ORF">OG814_21900</name>
</gene>
<proteinExistence type="inferred from homology"/>
<keyword evidence="2" id="KW-0813">Transport</keyword>
<dbReference type="InterPro" id="IPR017871">
    <property type="entry name" value="ABC_transporter-like_CS"/>
</dbReference>
<evidence type="ECO:0000256" key="3">
    <source>
        <dbReference type="ARBA" id="ARBA00022741"/>
    </source>
</evidence>
<keyword evidence="10" id="KW-1185">Reference proteome</keyword>
<dbReference type="SUPFAM" id="SSF52540">
    <property type="entry name" value="P-loop containing nucleoside triphosphate hydrolases"/>
    <property type="match status" value="1"/>
</dbReference>
<organism evidence="9 10">
    <name type="scientific">Streptomyces zaomyceticus</name>
    <dbReference type="NCBI Taxonomy" id="68286"/>
    <lineage>
        <taxon>Bacteria</taxon>
        <taxon>Bacillati</taxon>
        <taxon>Actinomycetota</taxon>
        <taxon>Actinomycetes</taxon>
        <taxon>Kitasatosporales</taxon>
        <taxon>Streptomycetaceae</taxon>
        <taxon>Streptomyces</taxon>
    </lineage>
</organism>
<dbReference type="PANTHER" id="PTHR43117:SF4">
    <property type="entry name" value="OSMOPROTECTANT IMPORT ATP-BINDING PROTEIN OSMV"/>
    <property type="match status" value="1"/>
</dbReference>